<proteinExistence type="predicted"/>
<sequence>MSKQILNIKSRLNLKRIPEVPVKRVAAQANQIDRFALYLGIRMDLMLLWDS</sequence>
<dbReference type="Proteomes" id="UP000634136">
    <property type="component" value="Unassembled WGS sequence"/>
</dbReference>
<protein>
    <submittedName>
        <fullName evidence="1">Uncharacterized protein</fullName>
    </submittedName>
</protein>
<reference evidence="1" key="1">
    <citation type="submission" date="2020-09" db="EMBL/GenBank/DDBJ databases">
        <title>Genome-Enabled Discovery of Anthraquinone Biosynthesis in Senna tora.</title>
        <authorList>
            <person name="Kang S.-H."/>
            <person name="Pandey R.P."/>
            <person name="Lee C.-M."/>
            <person name="Sim J.-S."/>
            <person name="Jeong J.-T."/>
            <person name="Choi B.-S."/>
            <person name="Jung M."/>
            <person name="Ginzburg D."/>
            <person name="Zhao K."/>
            <person name="Won S.Y."/>
            <person name="Oh T.-J."/>
            <person name="Yu Y."/>
            <person name="Kim N.-H."/>
            <person name="Lee O.R."/>
            <person name="Lee T.-H."/>
            <person name="Bashyal P."/>
            <person name="Kim T.-S."/>
            <person name="Lee W.-H."/>
            <person name="Kawkins C."/>
            <person name="Kim C.-K."/>
            <person name="Kim J.S."/>
            <person name="Ahn B.O."/>
            <person name="Rhee S.Y."/>
            <person name="Sohng J.K."/>
        </authorList>
    </citation>
    <scope>NUCLEOTIDE SEQUENCE</scope>
    <source>
        <tissue evidence="1">Leaf</tissue>
    </source>
</reference>
<gene>
    <name evidence="1" type="ORF">G2W53_007622</name>
</gene>
<evidence type="ECO:0000313" key="1">
    <source>
        <dbReference type="EMBL" id="KAF7839140.1"/>
    </source>
</evidence>
<dbReference type="EMBL" id="JAAIUW010000003">
    <property type="protein sequence ID" value="KAF7839140.1"/>
    <property type="molecule type" value="Genomic_DNA"/>
</dbReference>
<dbReference type="AlphaFoldDB" id="A0A834X711"/>
<accession>A0A834X711</accession>
<name>A0A834X711_9FABA</name>
<organism evidence="1 2">
    <name type="scientific">Senna tora</name>
    <dbReference type="NCBI Taxonomy" id="362788"/>
    <lineage>
        <taxon>Eukaryota</taxon>
        <taxon>Viridiplantae</taxon>
        <taxon>Streptophyta</taxon>
        <taxon>Embryophyta</taxon>
        <taxon>Tracheophyta</taxon>
        <taxon>Spermatophyta</taxon>
        <taxon>Magnoliopsida</taxon>
        <taxon>eudicotyledons</taxon>
        <taxon>Gunneridae</taxon>
        <taxon>Pentapetalae</taxon>
        <taxon>rosids</taxon>
        <taxon>fabids</taxon>
        <taxon>Fabales</taxon>
        <taxon>Fabaceae</taxon>
        <taxon>Caesalpinioideae</taxon>
        <taxon>Cassia clade</taxon>
        <taxon>Senna</taxon>
    </lineage>
</organism>
<evidence type="ECO:0000313" key="2">
    <source>
        <dbReference type="Proteomes" id="UP000634136"/>
    </source>
</evidence>
<comment type="caution">
    <text evidence="1">The sequence shown here is derived from an EMBL/GenBank/DDBJ whole genome shotgun (WGS) entry which is preliminary data.</text>
</comment>
<keyword evidence="2" id="KW-1185">Reference proteome</keyword>